<dbReference type="Proteomes" id="UP000263232">
    <property type="component" value="Chromosome"/>
</dbReference>
<protein>
    <submittedName>
        <fullName evidence="1">Uncharacterized protein</fullName>
    </submittedName>
</protein>
<dbReference type="KEGG" id="abae:CL176_07410"/>
<keyword evidence="2" id="KW-1185">Reference proteome</keyword>
<organism evidence="1 2">
    <name type="scientific">Suicoccus acidiformans</name>
    <dbReference type="NCBI Taxonomy" id="2036206"/>
    <lineage>
        <taxon>Bacteria</taxon>
        <taxon>Bacillati</taxon>
        <taxon>Bacillota</taxon>
        <taxon>Bacilli</taxon>
        <taxon>Lactobacillales</taxon>
        <taxon>Aerococcaceae</taxon>
        <taxon>Suicoccus</taxon>
    </lineage>
</organism>
<dbReference type="OrthoDB" id="1698005at2"/>
<dbReference type="RefSeq" id="WP_118990737.1">
    <property type="nucleotide sequence ID" value="NZ_CP023434.1"/>
</dbReference>
<dbReference type="EMBL" id="CP023434">
    <property type="protein sequence ID" value="AXY25837.1"/>
    <property type="molecule type" value="Genomic_DNA"/>
</dbReference>
<evidence type="ECO:0000313" key="1">
    <source>
        <dbReference type="EMBL" id="AXY25837.1"/>
    </source>
</evidence>
<accession>A0A347WL80</accession>
<name>A0A347WL80_9LACT</name>
<proteinExistence type="predicted"/>
<evidence type="ECO:0000313" key="2">
    <source>
        <dbReference type="Proteomes" id="UP000263232"/>
    </source>
</evidence>
<reference evidence="1 2" key="1">
    <citation type="submission" date="2017-09" db="EMBL/GenBank/DDBJ databases">
        <title>Complete genome sequence of Oxytococcus suis strain ZY16052.</title>
        <authorList>
            <person name="Li F."/>
        </authorList>
    </citation>
    <scope>NUCLEOTIDE SEQUENCE [LARGE SCALE GENOMIC DNA]</scope>
    <source>
        <strain evidence="1 2">ZY16052</strain>
    </source>
</reference>
<dbReference type="Pfam" id="PF19385">
    <property type="entry name" value="DUF5960"/>
    <property type="match status" value="1"/>
</dbReference>
<sequence>MNSKQSRRNNVQFAYFSESYLRFEKDYYTYSKLEVPLTFFTEDILHSMGETQRNYFKLPAYQAVDNRNHYFIFNVSAPDANKEIRLYEYDRHTWSYEDVGRKKS</sequence>
<dbReference type="AlphaFoldDB" id="A0A347WL80"/>
<dbReference type="InterPro" id="IPR046004">
    <property type="entry name" value="DUF5960"/>
</dbReference>
<gene>
    <name evidence="1" type="ORF">CL176_07410</name>
</gene>